<evidence type="ECO:0000313" key="3">
    <source>
        <dbReference type="Proteomes" id="UP000078595"/>
    </source>
</evidence>
<sequence length="171" mass="19152">MKPSPTLIPRLLPIFKHFPTAPASATASSSSSSHVVVVHPPLSKSSMWEGMQHRERDGDGAGDERHQWWLANTFQVKPKSQTYFATHSTSTSTPQNNHIHLQSSLNYHHPHPHHQRQMQYHPSSIYTSSTHLTPNIRFNDSVASNDQAGRQGTSTNVPPPTIAWNDHLSMI</sequence>
<dbReference type="Proteomes" id="UP000078595">
    <property type="component" value="Chromosome 7"/>
</dbReference>
<evidence type="ECO:0000313" key="2">
    <source>
        <dbReference type="EMBL" id="WWC63161.1"/>
    </source>
</evidence>
<dbReference type="RefSeq" id="XP_065825310.1">
    <property type="nucleotide sequence ID" value="XM_065969238.1"/>
</dbReference>
<organism evidence="2 3">
    <name type="scientific">Kwoniella dejecticola CBS 10117</name>
    <dbReference type="NCBI Taxonomy" id="1296121"/>
    <lineage>
        <taxon>Eukaryota</taxon>
        <taxon>Fungi</taxon>
        <taxon>Dikarya</taxon>
        <taxon>Basidiomycota</taxon>
        <taxon>Agaricomycotina</taxon>
        <taxon>Tremellomycetes</taxon>
        <taxon>Tremellales</taxon>
        <taxon>Cryptococcaceae</taxon>
        <taxon>Kwoniella</taxon>
    </lineage>
</organism>
<dbReference type="AlphaFoldDB" id="A0AAJ8KSX0"/>
<name>A0AAJ8KSX0_9TREE</name>
<feature type="region of interest" description="Disordered" evidence="1">
    <location>
        <begin position="140"/>
        <end position="161"/>
    </location>
</feature>
<accession>A0AAJ8KSX0</accession>
<feature type="compositionally biased region" description="Polar residues" evidence="1">
    <location>
        <begin position="140"/>
        <end position="156"/>
    </location>
</feature>
<proteinExistence type="predicted"/>
<reference evidence="2" key="1">
    <citation type="submission" date="2013-07" db="EMBL/GenBank/DDBJ databases">
        <authorList>
            <consortium name="The Broad Institute Genome Sequencing Platform"/>
            <person name="Cuomo C."/>
            <person name="Litvintseva A."/>
            <person name="Chen Y."/>
            <person name="Heitman J."/>
            <person name="Sun S."/>
            <person name="Springer D."/>
            <person name="Dromer F."/>
            <person name="Young S.K."/>
            <person name="Zeng Q."/>
            <person name="Gargeya S."/>
            <person name="Fitzgerald M."/>
            <person name="Abouelleil A."/>
            <person name="Alvarado L."/>
            <person name="Berlin A.M."/>
            <person name="Chapman S.B."/>
            <person name="Dewar J."/>
            <person name="Goldberg J."/>
            <person name="Griggs A."/>
            <person name="Gujja S."/>
            <person name="Hansen M."/>
            <person name="Howarth C."/>
            <person name="Imamovic A."/>
            <person name="Larimer J."/>
            <person name="McCowan C."/>
            <person name="Murphy C."/>
            <person name="Pearson M."/>
            <person name="Priest M."/>
            <person name="Roberts A."/>
            <person name="Saif S."/>
            <person name="Shea T."/>
            <person name="Sykes S."/>
            <person name="Wortman J."/>
            <person name="Nusbaum C."/>
            <person name="Birren B."/>
        </authorList>
    </citation>
    <scope>NUCLEOTIDE SEQUENCE</scope>
    <source>
        <strain evidence="2">CBS 10117</strain>
    </source>
</reference>
<protein>
    <submittedName>
        <fullName evidence="2">Uncharacterized protein</fullName>
    </submittedName>
</protein>
<reference evidence="2" key="2">
    <citation type="submission" date="2024-02" db="EMBL/GenBank/DDBJ databases">
        <title>Comparative genomics of Cryptococcus and Kwoniella reveals pathogenesis evolution and contrasting modes of karyotype evolution via chromosome fusion or intercentromeric recombination.</title>
        <authorList>
            <person name="Coelho M.A."/>
            <person name="David-Palma M."/>
            <person name="Shea T."/>
            <person name="Bowers K."/>
            <person name="McGinley-Smith S."/>
            <person name="Mohammad A.W."/>
            <person name="Gnirke A."/>
            <person name="Yurkov A.M."/>
            <person name="Nowrousian M."/>
            <person name="Sun S."/>
            <person name="Cuomo C.A."/>
            <person name="Heitman J."/>
        </authorList>
    </citation>
    <scope>NUCLEOTIDE SEQUENCE</scope>
    <source>
        <strain evidence="2">CBS 10117</strain>
    </source>
</reference>
<evidence type="ECO:0000256" key="1">
    <source>
        <dbReference type="SAM" id="MobiDB-lite"/>
    </source>
</evidence>
<dbReference type="EMBL" id="CP144536">
    <property type="protein sequence ID" value="WWC63161.1"/>
    <property type="molecule type" value="Genomic_DNA"/>
</dbReference>
<gene>
    <name evidence="2" type="ORF">I303_105761</name>
</gene>
<keyword evidence="3" id="KW-1185">Reference proteome</keyword>
<dbReference type="KEGG" id="kdj:90830131"/>
<dbReference type="GeneID" id="90830131"/>